<evidence type="ECO:0000259" key="1">
    <source>
        <dbReference type="Pfam" id="PF01609"/>
    </source>
</evidence>
<accession>A0A2P7TWR0</accession>
<evidence type="ECO:0000313" key="3">
    <source>
        <dbReference type="Proteomes" id="UP000241868"/>
    </source>
</evidence>
<reference evidence="2 3" key="1">
    <citation type="submission" date="2018-03" db="EMBL/GenBank/DDBJ databases">
        <title>Neisseria weixii sp. nov., isolated from the intestinal contents of Tibetan Plateau pika (Ochotona curzoniae) in Yushu, Qinghai Province, China.</title>
        <authorList>
            <person name="Gui Z."/>
        </authorList>
    </citation>
    <scope>NUCLEOTIDE SEQUENCE [LARGE SCALE GENOMIC DNA]</scope>
    <source>
        <strain evidence="2 3">ATCC 51483</strain>
    </source>
</reference>
<dbReference type="GO" id="GO:0006313">
    <property type="term" value="P:DNA transposition"/>
    <property type="evidence" value="ECO:0007669"/>
    <property type="project" value="InterPro"/>
</dbReference>
<evidence type="ECO:0000313" key="2">
    <source>
        <dbReference type="EMBL" id="PSJ79178.1"/>
    </source>
</evidence>
<dbReference type="AlphaFoldDB" id="A0A2P7TWR0"/>
<feature type="domain" description="Transposase IS4-like" evidence="1">
    <location>
        <begin position="44"/>
        <end position="105"/>
    </location>
</feature>
<dbReference type="EMBL" id="PXYY01000176">
    <property type="protein sequence ID" value="PSJ79178.1"/>
    <property type="molecule type" value="Genomic_DNA"/>
</dbReference>
<dbReference type="GO" id="GO:0004803">
    <property type="term" value="F:transposase activity"/>
    <property type="evidence" value="ECO:0007669"/>
    <property type="project" value="InterPro"/>
</dbReference>
<comment type="caution">
    <text evidence="2">The sequence shown here is derived from an EMBL/GenBank/DDBJ whole genome shotgun (WGS) entry which is preliminary data.</text>
</comment>
<dbReference type="InterPro" id="IPR002559">
    <property type="entry name" value="Transposase_11"/>
</dbReference>
<dbReference type="Pfam" id="PF01609">
    <property type="entry name" value="DDE_Tnp_1"/>
    <property type="match status" value="1"/>
</dbReference>
<keyword evidence="3" id="KW-1185">Reference proteome</keyword>
<gene>
    <name evidence="2" type="ORF">C7N83_13830</name>
</gene>
<dbReference type="GO" id="GO:0003677">
    <property type="term" value="F:DNA binding"/>
    <property type="evidence" value="ECO:0007669"/>
    <property type="project" value="InterPro"/>
</dbReference>
<organism evidence="2 3">
    <name type="scientific">Neisseria iguanae</name>
    <dbReference type="NCBI Taxonomy" id="90242"/>
    <lineage>
        <taxon>Bacteria</taxon>
        <taxon>Pseudomonadati</taxon>
        <taxon>Pseudomonadota</taxon>
        <taxon>Betaproteobacteria</taxon>
        <taxon>Neisseriales</taxon>
        <taxon>Neisseriaceae</taxon>
        <taxon>Neisseria</taxon>
    </lineage>
</organism>
<sequence length="110" mass="12660">MQTVTSTNYTSPRPTPACVILSNRCWQTPHPAQPSMPINAQQSHLQRRRLSDGMIRKAHRGKFLTEEDKQRNKQLSKIRYVVEQTFGVLHRQSGCKRARYSGLQKGRQAV</sequence>
<protein>
    <recommendedName>
        <fullName evidence="1">Transposase IS4-like domain-containing protein</fullName>
    </recommendedName>
</protein>
<proteinExistence type="predicted"/>
<dbReference type="Proteomes" id="UP000241868">
    <property type="component" value="Unassembled WGS sequence"/>
</dbReference>
<name>A0A2P7TWR0_9NEIS</name>